<evidence type="ECO:0000313" key="5">
    <source>
        <dbReference type="Proteomes" id="UP000231152"/>
    </source>
</evidence>
<dbReference type="GO" id="GO:0035539">
    <property type="term" value="F:8-oxo-7,8-dihydrodeoxyguanosine triphosphate pyrophosphatase activity"/>
    <property type="evidence" value="ECO:0007669"/>
    <property type="project" value="TreeGrafter"/>
</dbReference>
<organism evidence="4 5">
    <name type="scientific">Candidatus Uhrbacteria bacterium CG10_big_fil_rev_8_21_14_0_10_48_11</name>
    <dbReference type="NCBI Taxonomy" id="1975037"/>
    <lineage>
        <taxon>Bacteria</taxon>
        <taxon>Candidatus Uhriibacteriota</taxon>
    </lineage>
</organism>
<comment type="caution">
    <text evidence="4">The sequence shown here is derived from an EMBL/GenBank/DDBJ whole genome shotgun (WGS) entry which is preliminary data.</text>
</comment>
<dbReference type="AlphaFoldDB" id="A0A2M8LDU4"/>
<reference evidence="4 5" key="1">
    <citation type="submission" date="2017-09" db="EMBL/GenBank/DDBJ databases">
        <title>Depth-based differentiation of microbial function through sediment-hosted aquifers and enrichment of novel symbionts in the deep terrestrial subsurface.</title>
        <authorList>
            <person name="Probst A.J."/>
            <person name="Ladd B."/>
            <person name="Jarett J.K."/>
            <person name="Geller-Mcgrath D.E."/>
            <person name="Sieber C.M."/>
            <person name="Emerson J.B."/>
            <person name="Anantharaman K."/>
            <person name="Thomas B.C."/>
            <person name="Malmstrom R."/>
            <person name="Stieglmeier M."/>
            <person name="Klingl A."/>
            <person name="Woyke T."/>
            <person name="Ryan C.M."/>
            <person name="Banfield J.F."/>
        </authorList>
    </citation>
    <scope>NUCLEOTIDE SEQUENCE [LARGE SCALE GENOMIC DNA]</scope>
    <source>
        <strain evidence="4">CG10_big_fil_rev_8_21_14_0_10_48_11</strain>
    </source>
</reference>
<dbReference type="GO" id="GO:0005829">
    <property type="term" value="C:cytosol"/>
    <property type="evidence" value="ECO:0007669"/>
    <property type="project" value="TreeGrafter"/>
</dbReference>
<evidence type="ECO:0000256" key="1">
    <source>
        <dbReference type="ARBA" id="ARBA00022801"/>
    </source>
</evidence>
<protein>
    <submittedName>
        <fullName evidence="4">DNA mismatch repair protein MutT</fullName>
    </submittedName>
</protein>
<dbReference type="Gene3D" id="3.90.79.10">
    <property type="entry name" value="Nucleoside Triphosphate Pyrophosphohydrolase"/>
    <property type="match status" value="1"/>
</dbReference>
<dbReference type="InterPro" id="IPR020476">
    <property type="entry name" value="Nudix_hydrolase"/>
</dbReference>
<evidence type="ECO:0000259" key="3">
    <source>
        <dbReference type="PROSITE" id="PS51462"/>
    </source>
</evidence>
<name>A0A2M8LDU4_9BACT</name>
<keyword evidence="1 2" id="KW-0378">Hydrolase</keyword>
<evidence type="ECO:0000313" key="4">
    <source>
        <dbReference type="EMBL" id="PJE75611.1"/>
    </source>
</evidence>
<dbReference type="Pfam" id="PF00293">
    <property type="entry name" value="NUDIX"/>
    <property type="match status" value="1"/>
</dbReference>
<feature type="domain" description="Nudix hydrolase" evidence="3">
    <location>
        <begin position="8"/>
        <end position="135"/>
    </location>
</feature>
<evidence type="ECO:0000256" key="2">
    <source>
        <dbReference type="RuleBase" id="RU003476"/>
    </source>
</evidence>
<comment type="similarity">
    <text evidence="2">Belongs to the Nudix hydrolase family.</text>
</comment>
<dbReference type="InterPro" id="IPR020084">
    <property type="entry name" value="NUDIX_hydrolase_CS"/>
</dbReference>
<dbReference type="PANTHER" id="PTHR16099">
    <property type="entry name" value="8-OXO-DGTP DIPHOSPHATES NUDT15"/>
    <property type="match status" value="1"/>
</dbReference>
<dbReference type="EMBL" id="PFET01000013">
    <property type="protein sequence ID" value="PJE75611.1"/>
    <property type="molecule type" value="Genomic_DNA"/>
</dbReference>
<dbReference type="PROSITE" id="PS51462">
    <property type="entry name" value="NUDIX"/>
    <property type="match status" value="1"/>
</dbReference>
<dbReference type="InterPro" id="IPR015797">
    <property type="entry name" value="NUDIX_hydrolase-like_dom_sf"/>
</dbReference>
<dbReference type="InterPro" id="IPR000086">
    <property type="entry name" value="NUDIX_hydrolase_dom"/>
</dbReference>
<dbReference type="SUPFAM" id="SSF55811">
    <property type="entry name" value="Nudix"/>
    <property type="match status" value="1"/>
</dbReference>
<sequence length="141" mass="15731">MNEEVRQQFYVGVNVALFRGGKLLLGLRKNVAGAGTWGLPGGHLESKEKLVDAARRELSEETGLKPEKLTFINLTNNSQDEKHYLQIAFRADGVEGEAEICEPDCCSTWQWFSTSELPEDIFPPHAAHIAAIIAEEVYRES</sequence>
<dbReference type="PROSITE" id="PS00893">
    <property type="entry name" value="NUDIX_BOX"/>
    <property type="match status" value="1"/>
</dbReference>
<proteinExistence type="inferred from homology"/>
<dbReference type="CDD" id="cd04678">
    <property type="entry name" value="NUDIX_MTH2_Nudt15"/>
    <property type="match status" value="1"/>
</dbReference>
<accession>A0A2M8LDU4</accession>
<dbReference type="GO" id="GO:0006203">
    <property type="term" value="P:dGTP catabolic process"/>
    <property type="evidence" value="ECO:0007669"/>
    <property type="project" value="TreeGrafter"/>
</dbReference>
<dbReference type="PRINTS" id="PR00502">
    <property type="entry name" value="NUDIXFAMILY"/>
</dbReference>
<dbReference type="Proteomes" id="UP000231152">
    <property type="component" value="Unassembled WGS sequence"/>
</dbReference>
<dbReference type="PANTHER" id="PTHR16099:SF5">
    <property type="entry name" value="NUCLEOTIDE TRIPHOSPHATE DIPHOSPHATASE NUDT15"/>
    <property type="match status" value="1"/>
</dbReference>
<gene>
    <name evidence="4" type="ORF">COV04_04265</name>
</gene>